<dbReference type="GeneID" id="20326751"/>
<keyword evidence="4" id="KW-1185">Reference proteome</keyword>
<dbReference type="AlphaFoldDB" id="A0A075A5Y4"/>
<dbReference type="GO" id="GO:0019888">
    <property type="term" value="F:protein phosphatase regulator activity"/>
    <property type="evidence" value="ECO:0007669"/>
    <property type="project" value="InterPro"/>
</dbReference>
<dbReference type="Proteomes" id="UP000054324">
    <property type="component" value="Unassembled WGS sequence"/>
</dbReference>
<evidence type="ECO:0000313" key="3">
    <source>
        <dbReference type="EMBL" id="KER33702.1"/>
    </source>
</evidence>
<feature type="compositionally biased region" description="Acidic residues" evidence="2">
    <location>
        <begin position="213"/>
        <end position="230"/>
    </location>
</feature>
<dbReference type="OrthoDB" id="341898at2759"/>
<protein>
    <recommendedName>
        <fullName evidence="5">PPP4R2 protein</fullName>
    </recommendedName>
</protein>
<feature type="compositionally biased region" description="Polar residues" evidence="2">
    <location>
        <begin position="627"/>
        <end position="647"/>
    </location>
</feature>
<dbReference type="PANTHER" id="PTHR16487">
    <property type="entry name" value="PPP4R2-RELATED PROTEIN"/>
    <property type="match status" value="1"/>
</dbReference>
<feature type="compositionally biased region" description="Low complexity" evidence="2">
    <location>
        <begin position="294"/>
        <end position="312"/>
    </location>
</feature>
<dbReference type="STRING" id="6198.A0A075A5Y4"/>
<evidence type="ECO:0008006" key="5">
    <source>
        <dbReference type="Google" id="ProtNLM"/>
    </source>
</evidence>
<feature type="region of interest" description="Disordered" evidence="2">
    <location>
        <begin position="186"/>
        <end position="248"/>
    </location>
</feature>
<feature type="region of interest" description="Disordered" evidence="2">
    <location>
        <begin position="271"/>
        <end position="404"/>
    </location>
</feature>
<gene>
    <name evidence="3" type="ORF">T265_12583</name>
</gene>
<feature type="region of interest" description="Disordered" evidence="2">
    <location>
        <begin position="597"/>
        <end position="662"/>
    </location>
</feature>
<comment type="similarity">
    <text evidence="1">Belongs to the PPP4R2 family.</text>
</comment>
<dbReference type="GO" id="GO:0030289">
    <property type="term" value="C:protein phosphatase 4 complex"/>
    <property type="evidence" value="ECO:0007669"/>
    <property type="project" value="InterPro"/>
</dbReference>
<evidence type="ECO:0000256" key="2">
    <source>
        <dbReference type="SAM" id="MobiDB-lite"/>
    </source>
</evidence>
<organism evidence="3 4">
    <name type="scientific">Opisthorchis viverrini</name>
    <name type="common">Southeast Asian liver fluke</name>
    <dbReference type="NCBI Taxonomy" id="6198"/>
    <lineage>
        <taxon>Eukaryota</taxon>
        <taxon>Metazoa</taxon>
        <taxon>Spiralia</taxon>
        <taxon>Lophotrochozoa</taxon>
        <taxon>Platyhelminthes</taxon>
        <taxon>Trematoda</taxon>
        <taxon>Digenea</taxon>
        <taxon>Opisthorchiida</taxon>
        <taxon>Opisthorchiata</taxon>
        <taxon>Opisthorchiidae</taxon>
        <taxon>Opisthorchis</taxon>
    </lineage>
</organism>
<sequence length="662" mass="71470">MTLLPMENRESIICSLKSSTWHSRLVLILCFEKDKPNNIPPVLEDYIRQIARNGQTMIPWIYIKPLLLHKFNKVVDGLLSDSGASDSMAVSPVTAELRQRVYDTLKRLDGIPFTIQRICELLENPFRHYSRPDKYLRGFEKVMQITAYSIIKVCMVVSTVDPHGNKMHMEDPRFPSRAGLDECGLALSDPLISPPPSPSIYDLHRRRPSRSSDEEDATDEEENEDEEDVPTEGSSHDSPNSPGVVTSLAQPPTLTAAASSSDWLLGTEVSVDPVPCKPHGHSLPPSDDTTGQISARSAVPASTSSTSPSQRTFVEINEGKTTEVSEQVGDVDAFSHTEAVATEASERPALSSPPVHNDETPVHTRSASPVETASGSPLQPGSGTNKDEWLTESPIRGLTSRKSGSGCLSVVAGEGVPPIVHILRPIGQLEAFVQNVGAEISSSPPTSLSTALSNTSDMSASFDPTIPVSQGTTLSEQEERIALPEIDAQGKIIGGPSSANPKPQHIFVFCSSSQLTPGVKRRATSPDSSDQFSDDPHASTSSEVEDFQKSPAKRRRLTATVSATPEEDELHHFSGPTPLSLNGSPPIIVCNSVVANRDRDSGEQTRSVFPSPPAHEDLESDNLGDYSESSEPTVPTQSDSLTGSTVHHQTHHINSETGEEET</sequence>
<dbReference type="KEGG" id="ovi:T265_12583"/>
<accession>A0A075A5Y4</accession>
<feature type="region of interest" description="Disordered" evidence="2">
    <location>
        <begin position="517"/>
        <end position="585"/>
    </location>
</feature>
<dbReference type="RefSeq" id="XP_009162671.1">
    <property type="nucleotide sequence ID" value="XM_009164407.1"/>
</dbReference>
<dbReference type="InterPro" id="IPR015267">
    <property type="entry name" value="PPP4R2"/>
</dbReference>
<dbReference type="GO" id="GO:0005737">
    <property type="term" value="C:cytoplasm"/>
    <property type="evidence" value="ECO:0007669"/>
    <property type="project" value="TreeGrafter"/>
</dbReference>
<dbReference type="PANTHER" id="PTHR16487:SF0">
    <property type="entry name" value="PROTEIN PHOSPHATASE 4 REGULATORY SUBUNIT 2-RELATED"/>
    <property type="match status" value="1"/>
</dbReference>
<feature type="compositionally biased region" description="Polar residues" evidence="2">
    <location>
        <begin position="363"/>
        <end position="384"/>
    </location>
</feature>
<feature type="compositionally biased region" description="Polar residues" evidence="2">
    <location>
        <begin position="232"/>
        <end position="248"/>
    </location>
</feature>
<dbReference type="Pfam" id="PF09184">
    <property type="entry name" value="PPP4R2"/>
    <property type="match status" value="1"/>
</dbReference>
<dbReference type="GO" id="GO:0005634">
    <property type="term" value="C:nucleus"/>
    <property type="evidence" value="ECO:0007669"/>
    <property type="project" value="TreeGrafter"/>
</dbReference>
<name>A0A075A5Y4_OPIVI</name>
<evidence type="ECO:0000256" key="1">
    <source>
        <dbReference type="ARBA" id="ARBA00009207"/>
    </source>
</evidence>
<dbReference type="EMBL" id="KL596623">
    <property type="protein sequence ID" value="KER33702.1"/>
    <property type="molecule type" value="Genomic_DNA"/>
</dbReference>
<reference evidence="3 4" key="1">
    <citation type="submission" date="2013-11" db="EMBL/GenBank/DDBJ databases">
        <title>Opisthorchis viverrini - life in the bile duct.</title>
        <authorList>
            <person name="Young N.D."/>
            <person name="Nagarajan N."/>
            <person name="Lin S.J."/>
            <person name="Korhonen P.K."/>
            <person name="Jex A.R."/>
            <person name="Hall R.S."/>
            <person name="Safavi-Hemami H."/>
            <person name="Kaewkong W."/>
            <person name="Bertrand D."/>
            <person name="Gao S."/>
            <person name="Seet Q."/>
            <person name="Wongkham S."/>
            <person name="Teh B.T."/>
            <person name="Wongkham C."/>
            <person name="Intapan P.M."/>
            <person name="Maleewong W."/>
            <person name="Yang X."/>
            <person name="Hu M."/>
            <person name="Wang Z."/>
            <person name="Hofmann A."/>
            <person name="Sternberg P.W."/>
            <person name="Tan P."/>
            <person name="Wang J."/>
            <person name="Gasser R.B."/>
        </authorList>
    </citation>
    <scope>NUCLEOTIDE SEQUENCE [LARGE SCALE GENOMIC DNA]</scope>
</reference>
<proteinExistence type="inferred from homology"/>
<dbReference type="CTD" id="20326751"/>
<evidence type="ECO:0000313" key="4">
    <source>
        <dbReference type="Proteomes" id="UP000054324"/>
    </source>
</evidence>